<reference evidence="2 3" key="1">
    <citation type="journal article" date="2019" name="Microbiol. Resour. Announc.">
        <title>Draft Genome Sequence of the Most Traditional epsilon-Poly-l-Lysine Producer, Streptomyces albulus NBRC14147.</title>
        <authorList>
            <person name="Yamanaka K."/>
            <person name="Hamano Y."/>
        </authorList>
    </citation>
    <scope>NUCLEOTIDE SEQUENCE [LARGE SCALE GENOMIC DNA]</scope>
    <source>
        <strain evidence="2 3">NBRC 14147</strain>
    </source>
</reference>
<organism evidence="2 3">
    <name type="scientific">Streptomyces noursei</name>
    <name type="common">Streptomyces albulus</name>
    <dbReference type="NCBI Taxonomy" id="1971"/>
    <lineage>
        <taxon>Bacteria</taxon>
        <taxon>Bacillati</taxon>
        <taxon>Actinomycetota</taxon>
        <taxon>Actinomycetes</taxon>
        <taxon>Kitasatosporales</taxon>
        <taxon>Streptomycetaceae</taxon>
        <taxon>Streptomyces</taxon>
    </lineage>
</organism>
<protein>
    <submittedName>
        <fullName evidence="2">Uncharacterized protein</fullName>
    </submittedName>
</protein>
<sequence length="252" mass="26891">MTLTTTEMATLPRDACPTRSTPLRTRCVRAGRRPGRAGCAERQHARPPRPCPTLQDGGHARVPYADRGRVAPGPRGPHSGSTASPTNDAAIAGRFTANDLLPFPAHHLVKLSCAAGCTVPADPSRTARHPAASSAGETREEDRNDQQRQRAGLRSGAVAPAGASGSSASAWARRSWRRPGRNAGEPARLRPWRGGLGAEHQRGEADGTSGPEPELSCHAAKSSIPSRIWHGRNFERPRQPGGKTRRNTRMDG</sequence>
<name>A0A401QXA0_STRNR</name>
<comment type="caution">
    <text evidence="2">The sequence shown here is derived from an EMBL/GenBank/DDBJ whole genome shotgun (WGS) entry which is preliminary data.</text>
</comment>
<dbReference type="AlphaFoldDB" id="A0A401QXA0"/>
<feature type="compositionally biased region" description="Basic residues" evidence="1">
    <location>
        <begin position="243"/>
        <end position="252"/>
    </location>
</feature>
<evidence type="ECO:0000313" key="3">
    <source>
        <dbReference type="Proteomes" id="UP000288351"/>
    </source>
</evidence>
<proteinExistence type="predicted"/>
<dbReference type="Proteomes" id="UP000288351">
    <property type="component" value="Unassembled WGS sequence"/>
</dbReference>
<feature type="region of interest" description="Disordered" evidence="1">
    <location>
        <begin position="121"/>
        <end position="252"/>
    </location>
</feature>
<feature type="compositionally biased region" description="Basic and acidic residues" evidence="1">
    <location>
        <begin position="137"/>
        <end position="148"/>
    </location>
</feature>
<feature type="region of interest" description="Disordered" evidence="1">
    <location>
        <begin position="1"/>
        <end position="20"/>
    </location>
</feature>
<dbReference type="EMBL" id="BHXC01000006">
    <property type="protein sequence ID" value="GCB90019.1"/>
    <property type="molecule type" value="Genomic_DNA"/>
</dbReference>
<gene>
    <name evidence="2" type="ORF">SALB_02713</name>
</gene>
<evidence type="ECO:0000313" key="2">
    <source>
        <dbReference type="EMBL" id="GCB90019.1"/>
    </source>
</evidence>
<feature type="compositionally biased region" description="Low complexity" evidence="1">
    <location>
        <begin position="154"/>
        <end position="173"/>
    </location>
</feature>
<evidence type="ECO:0000256" key="1">
    <source>
        <dbReference type="SAM" id="MobiDB-lite"/>
    </source>
</evidence>
<feature type="region of interest" description="Disordered" evidence="1">
    <location>
        <begin position="38"/>
        <end position="88"/>
    </location>
</feature>
<accession>A0A401QXA0</accession>